<dbReference type="PANTHER" id="PTHR47178:SF3">
    <property type="entry name" value="FAD-BINDING DOMAIN-CONTAINING PROTEIN"/>
    <property type="match status" value="1"/>
</dbReference>
<dbReference type="InterPro" id="IPR036188">
    <property type="entry name" value="FAD/NAD-bd_sf"/>
</dbReference>
<keyword evidence="8" id="KW-1185">Reference proteome</keyword>
<evidence type="ECO:0000256" key="2">
    <source>
        <dbReference type="ARBA" id="ARBA00022630"/>
    </source>
</evidence>
<dbReference type="Pfam" id="PF01494">
    <property type="entry name" value="FAD_binding_3"/>
    <property type="match status" value="1"/>
</dbReference>
<dbReference type="EMBL" id="MU001705">
    <property type="protein sequence ID" value="KAF2452689.1"/>
    <property type="molecule type" value="Genomic_DNA"/>
</dbReference>
<keyword evidence="5 7" id="KW-0503">Monooxygenase</keyword>
<dbReference type="AlphaFoldDB" id="A0A6A6NM07"/>
<feature type="domain" description="FAD-binding" evidence="6">
    <location>
        <begin position="291"/>
        <end position="356"/>
    </location>
</feature>
<dbReference type="GO" id="GO:0071949">
    <property type="term" value="F:FAD binding"/>
    <property type="evidence" value="ECO:0007669"/>
    <property type="project" value="InterPro"/>
</dbReference>
<keyword evidence="2" id="KW-0285">Flavoprotein</keyword>
<dbReference type="PRINTS" id="PR00420">
    <property type="entry name" value="RNGMNOXGNASE"/>
</dbReference>
<keyword evidence="3" id="KW-0274">FAD</keyword>
<dbReference type="InterPro" id="IPR002938">
    <property type="entry name" value="FAD-bd"/>
</dbReference>
<evidence type="ECO:0000256" key="3">
    <source>
        <dbReference type="ARBA" id="ARBA00022827"/>
    </source>
</evidence>
<feature type="non-terminal residue" evidence="7">
    <location>
        <position position="1"/>
    </location>
</feature>
<evidence type="ECO:0000256" key="1">
    <source>
        <dbReference type="ARBA" id="ARBA00001974"/>
    </source>
</evidence>
<dbReference type="PANTHER" id="PTHR47178">
    <property type="entry name" value="MONOOXYGENASE, FAD-BINDING"/>
    <property type="match status" value="1"/>
</dbReference>
<dbReference type="Gene3D" id="3.50.50.60">
    <property type="entry name" value="FAD/NAD(P)-binding domain"/>
    <property type="match status" value="1"/>
</dbReference>
<accession>A0A6A6NM07</accession>
<comment type="cofactor">
    <cofactor evidence="1">
        <name>FAD</name>
        <dbReference type="ChEBI" id="CHEBI:57692"/>
    </cofactor>
</comment>
<sequence length="389" mass="42829">ANIPSIVFEKHRTLTSEHRRDWNMGLHWGAPLLRSLLPASSWSRIQTVQVDPHAPTPEHDHLNFLNAQTGEVMNALPVSFFYRLRRAKLRSLLAEGVDVRFGKRLHDASADAPGTSAPGTSTVTARFSDGTRATGAAVVGADGARSKVRSLLLGPSAGTLDTLPLAATFVQARYPRDRALFLRSFHPLYLGGIHPGGHFAFFGLHDAAAAAAPESWTFFFYISWRCGDDEDEGARLGWGDRERLAQAKRFAAGFAEPWRSAYDWLPDEHPVWYMRLTEWDPGAPGHGWDGRVGRVTLAGDAAHAMTYQRGQGLNHSVADADKLVGAVKAFVGGEVSRAQAMEAYEEEMKRRAGEEVRTSTLNSKMLHDWEKVLASPLFKSGMTKTEGKK</sequence>
<name>A0A6A6NM07_9PEZI</name>
<evidence type="ECO:0000313" key="7">
    <source>
        <dbReference type="EMBL" id="KAF2452689.1"/>
    </source>
</evidence>
<reference evidence="7" key="1">
    <citation type="journal article" date="2020" name="Stud. Mycol.">
        <title>101 Dothideomycetes genomes: a test case for predicting lifestyles and emergence of pathogens.</title>
        <authorList>
            <person name="Haridas S."/>
            <person name="Albert R."/>
            <person name="Binder M."/>
            <person name="Bloem J."/>
            <person name="Labutti K."/>
            <person name="Salamov A."/>
            <person name="Andreopoulos B."/>
            <person name="Baker S."/>
            <person name="Barry K."/>
            <person name="Bills G."/>
            <person name="Bluhm B."/>
            <person name="Cannon C."/>
            <person name="Castanera R."/>
            <person name="Culley D."/>
            <person name="Daum C."/>
            <person name="Ezra D."/>
            <person name="Gonzalez J."/>
            <person name="Henrissat B."/>
            <person name="Kuo A."/>
            <person name="Liang C."/>
            <person name="Lipzen A."/>
            <person name="Lutzoni F."/>
            <person name="Magnuson J."/>
            <person name="Mondo S."/>
            <person name="Nolan M."/>
            <person name="Ohm R."/>
            <person name="Pangilinan J."/>
            <person name="Park H.-J."/>
            <person name="Ramirez L."/>
            <person name="Alfaro M."/>
            <person name="Sun H."/>
            <person name="Tritt A."/>
            <person name="Yoshinaga Y."/>
            <person name="Zwiers L.-H."/>
            <person name="Turgeon B."/>
            <person name="Goodwin S."/>
            <person name="Spatafora J."/>
            <person name="Crous P."/>
            <person name="Grigoriev I."/>
        </authorList>
    </citation>
    <scope>NUCLEOTIDE SEQUENCE</scope>
    <source>
        <strain evidence="7">ATCC 16933</strain>
    </source>
</reference>
<dbReference type="Proteomes" id="UP000799766">
    <property type="component" value="Unassembled WGS sequence"/>
</dbReference>
<evidence type="ECO:0000313" key="8">
    <source>
        <dbReference type="Proteomes" id="UP000799766"/>
    </source>
</evidence>
<evidence type="ECO:0000259" key="6">
    <source>
        <dbReference type="Pfam" id="PF01494"/>
    </source>
</evidence>
<protein>
    <submittedName>
        <fullName evidence="7">Putative monooxygenase</fullName>
    </submittedName>
</protein>
<dbReference type="GO" id="GO:0004497">
    <property type="term" value="F:monooxygenase activity"/>
    <property type="evidence" value="ECO:0007669"/>
    <property type="project" value="UniProtKB-KW"/>
</dbReference>
<gene>
    <name evidence="7" type="ORF">BDY21DRAFT_294283</name>
</gene>
<dbReference type="SUPFAM" id="SSF51905">
    <property type="entry name" value="FAD/NAD(P)-binding domain"/>
    <property type="match status" value="1"/>
</dbReference>
<evidence type="ECO:0000256" key="4">
    <source>
        <dbReference type="ARBA" id="ARBA00023002"/>
    </source>
</evidence>
<proteinExistence type="predicted"/>
<evidence type="ECO:0000256" key="5">
    <source>
        <dbReference type="ARBA" id="ARBA00023033"/>
    </source>
</evidence>
<organism evidence="7 8">
    <name type="scientific">Lineolata rhizophorae</name>
    <dbReference type="NCBI Taxonomy" id="578093"/>
    <lineage>
        <taxon>Eukaryota</taxon>
        <taxon>Fungi</taxon>
        <taxon>Dikarya</taxon>
        <taxon>Ascomycota</taxon>
        <taxon>Pezizomycotina</taxon>
        <taxon>Dothideomycetes</taxon>
        <taxon>Dothideomycetes incertae sedis</taxon>
        <taxon>Lineolatales</taxon>
        <taxon>Lineolataceae</taxon>
        <taxon>Lineolata</taxon>
    </lineage>
</organism>
<keyword evidence="4" id="KW-0560">Oxidoreductase</keyword>
<dbReference type="OrthoDB" id="47494at2759"/>